<dbReference type="AlphaFoldDB" id="A0A5S4YNL5"/>
<dbReference type="Proteomes" id="UP000324797">
    <property type="component" value="Unassembled WGS sequence"/>
</dbReference>
<organism evidence="1 2">
    <name type="scientific">Bradyrhizobium hipponense</name>
    <dbReference type="NCBI Taxonomy" id="2605638"/>
    <lineage>
        <taxon>Bacteria</taxon>
        <taxon>Pseudomonadati</taxon>
        <taxon>Pseudomonadota</taxon>
        <taxon>Alphaproteobacteria</taxon>
        <taxon>Hyphomicrobiales</taxon>
        <taxon>Nitrobacteraceae</taxon>
        <taxon>Bradyrhizobium</taxon>
    </lineage>
</organism>
<name>A0A5S4YNL5_9BRAD</name>
<dbReference type="RefSeq" id="WP_148740406.1">
    <property type="nucleotide sequence ID" value="NZ_VSTH01000051.1"/>
</dbReference>
<proteinExistence type="predicted"/>
<evidence type="ECO:0000313" key="2">
    <source>
        <dbReference type="Proteomes" id="UP000324797"/>
    </source>
</evidence>
<dbReference type="EMBL" id="VSTH01000051">
    <property type="protein sequence ID" value="TYO65472.1"/>
    <property type="molecule type" value="Genomic_DNA"/>
</dbReference>
<comment type="caution">
    <text evidence="1">The sequence shown here is derived from an EMBL/GenBank/DDBJ whole genome shotgun (WGS) entry which is preliminary data.</text>
</comment>
<protein>
    <submittedName>
        <fullName evidence="1">Uncharacterized protein</fullName>
    </submittedName>
</protein>
<sequence length="204" mass="23527">MGKTPEIIKTNYLIIETAMAAYAVLEDTRLIVGTTLPDDHPYKEAEQQMAQYCEDYGARGMRWAAWQMAPIIESVWAIMPEADRDGMICWDFEFVPEFMIYCLNFGDGEDVNPVVARPEDLRSLYQAARARCKAFVSKYPPSTRERDQFIKDCRDEAEEQWCYADLISDHPDEVQRAFEAKEKPAEFVKALGEELELLDFGPMK</sequence>
<evidence type="ECO:0000313" key="1">
    <source>
        <dbReference type="EMBL" id="TYO65472.1"/>
    </source>
</evidence>
<accession>A0A5S4YNL5</accession>
<gene>
    <name evidence="1" type="ORF">FXV83_16180</name>
</gene>
<reference evidence="1 2" key="1">
    <citation type="submission" date="2019-08" db="EMBL/GenBank/DDBJ databases">
        <title>Bradyrhizobium hipponensis sp. nov., a rhizobium isolated from a Lupinus angustifolius root nodule in Tunisia.</title>
        <authorList>
            <person name="Off K."/>
            <person name="Rejili M."/>
            <person name="Mars M."/>
            <person name="Brachmann A."/>
            <person name="Marin M."/>
        </authorList>
    </citation>
    <scope>NUCLEOTIDE SEQUENCE [LARGE SCALE GENOMIC DNA]</scope>
    <source>
        <strain evidence="2">aSej3</strain>
    </source>
</reference>
<keyword evidence="2" id="KW-1185">Reference proteome</keyword>